<dbReference type="Proteomes" id="UP001431783">
    <property type="component" value="Unassembled WGS sequence"/>
</dbReference>
<gene>
    <name evidence="2" type="ORF">WA026_010472</name>
</gene>
<dbReference type="EMBL" id="JARQZJ010000125">
    <property type="protein sequence ID" value="KAK9890380.1"/>
    <property type="molecule type" value="Genomic_DNA"/>
</dbReference>
<protein>
    <submittedName>
        <fullName evidence="2">Uncharacterized protein</fullName>
    </submittedName>
</protein>
<dbReference type="AlphaFoldDB" id="A0AAW1V6W0"/>
<evidence type="ECO:0000313" key="2">
    <source>
        <dbReference type="EMBL" id="KAK9890380.1"/>
    </source>
</evidence>
<evidence type="ECO:0000313" key="3">
    <source>
        <dbReference type="Proteomes" id="UP001431783"/>
    </source>
</evidence>
<feature type="region of interest" description="Disordered" evidence="1">
    <location>
        <begin position="27"/>
        <end position="80"/>
    </location>
</feature>
<organism evidence="2 3">
    <name type="scientific">Henosepilachna vigintioctopunctata</name>
    <dbReference type="NCBI Taxonomy" id="420089"/>
    <lineage>
        <taxon>Eukaryota</taxon>
        <taxon>Metazoa</taxon>
        <taxon>Ecdysozoa</taxon>
        <taxon>Arthropoda</taxon>
        <taxon>Hexapoda</taxon>
        <taxon>Insecta</taxon>
        <taxon>Pterygota</taxon>
        <taxon>Neoptera</taxon>
        <taxon>Endopterygota</taxon>
        <taxon>Coleoptera</taxon>
        <taxon>Polyphaga</taxon>
        <taxon>Cucujiformia</taxon>
        <taxon>Coccinelloidea</taxon>
        <taxon>Coccinellidae</taxon>
        <taxon>Epilachninae</taxon>
        <taxon>Epilachnini</taxon>
        <taxon>Henosepilachna</taxon>
    </lineage>
</organism>
<feature type="compositionally biased region" description="Basic residues" evidence="1">
    <location>
        <begin position="56"/>
        <end position="72"/>
    </location>
</feature>
<reference evidence="2 3" key="1">
    <citation type="submission" date="2023-03" db="EMBL/GenBank/DDBJ databases">
        <title>Genome insight into feeding habits of ladybird beetles.</title>
        <authorList>
            <person name="Li H.-S."/>
            <person name="Huang Y.-H."/>
            <person name="Pang H."/>
        </authorList>
    </citation>
    <scope>NUCLEOTIDE SEQUENCE [LARGE SCALE GENOMIC DNA]</scope>
    <source>
        <strain evidence="2">SYSU_2023b</strain>
        <tissue evidence="2">Whole body</tissue>
    </source>
</reference>
<name>A0AAW1V6W0_9CUCU</name>
<keyword evidence="3" id="KW-1185">Reference proteome</keyword>
<sequence length="168" mass="19257">MSNFGNDRSDNLSRTTSNIINCYRESSIMESSSRSGGQTSTTSELLKSLPSQRSSTSRRRSHNQHRKNRSRVPKSESCCEAHKKKHNIQADYANFPDKVTLLTDQQKYYLDQVTQLGSQDENIVNTCLEMYEDLDILEDCNPQRIINEEVSIETLMTEYQVDSTDTFA</sequence>
<comment type="caution">
    <text evidence="2">The sequence shown here is derived from an EMBL/GenBank/DDBJ whole genome shotgun (WGS) entry which is preliminary data.</text>
</comment>
<proteinExistence type="predicted"/>
<feature type="compositionally biased region" description="Low complexity" evidence="1">
    <location>
        <begin position="27"/>
        <end position="43"/>
    </location>
</feature>
<evidence type="ECO:0000256" key="1">
    <source>
        <dbReference type="SAM" id="MobiDB-lite"/>
    </source>
</evidence>
<accession>A0AAW1V6W0</accession>